<dbReference type="Proteomes" id="UP000199642">
    <property type="component" value="Unassembled WGS sequence"/>
</dbReference>
<dbReference type="EMBL" id="FOPC01000009">
    <property type="protein sequence ID" value="SFG87751.1"/>
    <property type="molecule type" value="Genomic_DNA"/>
</dbReference>
<feature type="chain" id="PRO_5011641339" description="Secreted protein" evidence="1">
    <location>
        <begin position="29"/>
        <end position="75"/>
    </location>
</feature>
<dbReference type="STRING" id="435880.SAMN04487988_109169"/>
<accession>A0A1I2VKK5</accession>
<feature type="signal peptide" evidence="1">
    <location>
        <begin position="1"/>
        <end position="28"/>
    </location>
</feature>
<reference evidence="3" key="1">
    <citation type="submission" date="2016-10" db="EMBL/GenBank/DDBJ databases">
        <authorList>
            <person name="Varghese N."/>
            <person name="Submissions S."/>
        </authorList>
    </citation>
    <scope>NUCLEOTIDE SEQUENCE [LARGE SCALE GENOMIC DNA]</scope>
    <source>
        <strain evidence="3">DSM 19315</strain>
    </source>
</reference>
<gene>
    <name evidence="2" type="ORF">SAMN04487988_109169</name>
</gene>
<sequence>MFKKIKFILTLGLLMSGFVFLNSQTAIADCNPGHYSTGNQSLGGPNSRWELVCDEASEAIGCISHPDEEEEETIG</sequence>
<organism evidence="2 3">
    <name type="scientific">Algoriphagus hitonicola</name>
    <dbReference type="NCBI Taxonomy" id="435880"/>
    <lineage>
        <taxon>Bacteria</taxon>
        <taxon>Pseudomonadati</taxon>
        <taxon>Bacteroidota</taxon>
        <taxon>Cytophagia</taxon>
        <taxon>Cytophagales</taxon>
        <taxon>Cyclobacteriaceae</taxon>
        <taxon>Algoriphagus</taxon>
    </lineage>
</organism>
<keyword evidence="1" id="KW-0732">Signal</keyword>
<proteinExistence type="predicted"/>
<evidence type="ECO:0000313" key="3">
    <source>
        <dbReference type="Proteomes" id="UP000199642"/>
    </source>
</evidence>
<keyword evidence="3" id="KW-1185">Reference proteome</keyword>
<protein>
    <recommendedName>
        <fullName evidence="4">Secreted protein</fullName>
    </recommendedName>
</protein>
<dbReference type="AlphaFoldDB" id="A0A1I2VKK5"/>
<evidence type="ECO:0000313" key="2">
    <source>
        <dbReference type="EMBL" id="SFG87751.1"/>
    </source>
</evidence>
<evidence type="ECO:0000256" key="1">
    <source>
        <dbReference type="SAM" id="SignalP"/>
    </source>
</evidence>
<evidence type="ECO:0008006" key="4">
    <source>
        <dbReference type="Google" id="ProtNLM"/>
    </source>
</evidence>
<name>A0A1I2VKK5_9BACT</name>